<dbReference type="Proteomes" id="UP000028721">
    <property type="component" value="Unassembled WGS sequence"/>
</dbReference>
<gene>
    <name evidence="9" type="ORF">CR62_19940</name>
</gene>
<name>A0ABR4U3A0_9GAMM</name>
<organism evidence="9 10">
    <name type="scientific">Serratia grimesii</name>
    <dbReference type="NCBI Taxonomy" id="82995"/>
    <lineage>
        <taxon>Bacteria</taxon>
        <taxon>Pseudomonadati</taxon>
        <taxon>Pseudomonadota</taxon>
        <taxon>Gammaproteobacteria</taxon>
        <taxon>Enterobacterales</taxon>
        <taxon>Yersiniaceae</taxon>
        <taxon>Serratia</taxon>
    </lineage>
</organism>
<keyword evidence="3" id="KW-1003">Cell membrane</keyword>
<evidence type="ECO:0000256" key="2">
    <source>
        <dbReference type="ARBA" id="ARBA00009494"/>
    </source>
</evidence>
<keyword evidence="7 8" id="KW-0472">Membrane</keyword>
<keyword evidence="10" id="KW-1185">Reference proteome</keyword>
<reference evidence="9 10" key="1">
    <citation type="submission" date="2014-03" db="EMBL/GenBank/DDBJ databases">
        <title>Draft genome sequence of the Serratia grimesii strain a2.</title>
        <authorList>
            <person name="Toymentseva A."/>
            <person name="Kazakov S."/>
            <person name="Giliazeva A."/>
            <person name="Ismagilova R."/>
            <person name="Shah R."/>
            <person name="Sharipova M."/>
            <person name="Khaitlina S."/>
            <person name="Mardanova A."/>
        </authorList>
    </citation>
    <scope>NUCLEOTIDE SEQUENCE [LARGE SCALE GENOMIC DNA]</scope>
    <source>
        <strain evidence="9 10">A2</strain>
    </source>
</reference>
<comment type="subcellular location">
    <subcellularLocation>
        <location evidence="1">Cell inner membrane</location>
        <topology evidence="1">Multi-pass membrane protein</topology>
    </subcellularLocation>
</comment>
<evidence type="ECO:0000256" key="6">
    <source>
        <dbReference type="ARBA" id="ARBA00022989"/>
    </source>
</evidence>
<evidence type="ECO:0000256" key="7">
    <source>
        <dbReference type="ARBA" id="ARBA00023136"/>
    </source>
</evidence>
<sequence>MSTIALILALVLACLIAAGLYLWFKARNQPLLTRALPFIKPTHRKLTGEERAAVEHYLSQQNKLSNKLLPGSTTLPSAKLALTPQSDNVYPITHAITRYGLASDEPNKWRYYLDAEEVHLPPFWEQYISADNHVEVIKTQTLPLVISLNGHSLKDHIHDRPQPPVVKAIPSQNASIRKEESEHVELVNIRKETQEEHALNRPNGIKEAAIISAALLLLFFSLISPVVVIPWMIIVAVLMIAWSCWNLFRRPSARELKEVHCLRGTPKRWGLFGESNQGQISNISLGIIRVVWSASLKAHRG</sequence>
<evidence type="ECO:0000256" key="1">
    <source>
        <dbReference type="ARBA" id="ARBA00004429"/>
    </source>
</evidence>
<protein>
    <submittedName>
        <fullName evidence="9">Intracellular growth attenuator protein igaA</fullName>
    </submittedName>
</protein>
<feature type="transmembrane region" description="Helical" evidence="8">
    <location>
        <begin position="229"/>
        <end position="248"/>
    </location>
</feature>
<dbReference type="EMBL" id="JGVP01000055">
    <property type="protein sequence ID" value="KFB86518.1"/>
    <property type="molecule type" value="Genomic_DNA"/>
</dbReference>
<comment type="similarity">
    <text evidence="2">Belongs to the IgaA family.</text>
</comment>
<keyword evidence="6 8" id="KW-1133">Transmembrane helix</keyword>
<feature type="transmembrane region" description="Helical" evidence="8">
    <location>
        <begin position="204"/>
        <end position="223"/>
    </location>
</feature>
<accession>A0ABR4U3A0</accession>
<keyword evidence="5 8" id="KW-0812">Transmembrane</keyword>
<evidence type="ECO:0000256" key="3">
    <source>
        <dbReference type="ARBA" id="ARBA00022475"/>
    </source>
</evidence>
<feature type="transmembrane region" description="Helical" evidence="8">
    <location>
        <begin position="6"/>
        <end position="24"/>
    </location>
</feature>
<evidence type="ECO:0000256" key="5">
    <source>
        <dbReference type="ARBA" id="ARBA00022692"/>
    </source>
</evidence>
<dbReference type="InterPro" id="IPR010771">
    <property type="entry name" value="IgaA"/>
</dbReference>
<evidence type="ECO:0000313" key="10">
    <source>
        <dbReference type="Proteomes" id="UP000028721"/>
    </source>
</evidence>
<comment type="caution">
    <text evidence="9">The sequence shown here is derived from an EMBL/GenBank/DDBJ whole genome shotgun (WGS) entry which is preliminary data.</text>
</comment>
<evidence type="ECO:0000256" key="8">
    <source>
        <dbReference type="SAM" id="Phobius"/>
    </source>
</evidence>
<keyword evidence="4" id="KW-0997">Cell inner membrane</keyword>
<dbReference type="Pfam" id="PF07095">
    <property type="entry name" value="IgaA"/>
    <property type="match status" value="1"/>
</dbReference>
<evidence type="ECO:0000256" key="4">
    <source>
        <dbReference type="ARBA" id="ARBA00022519"/>
    </source>
</evidence>
<proteinExistence type="inferred from homology"/>
<evidence type="ECO:0000313" key="9">
    <source>
        <dbReference type="EMBL" id="KFB86518.1"/>
    </source>
</evidence>